<evidence type="ECO:0008006" key="5">
    <source>
        <dbReference type="Google" id="ProtNLM"/>
    </source>
</evidence>
<dbReference type="Proteomes" id="UP000235659">
    <property type="component" value="Unassembled WGS sequence"/>
</dbReference>
<evidence type="ECO:0000313" key="3">
    <source>
        <dbReference type="Proteomes" id="UP000235659"/>
    </source>
</evidence>
<gene>
    <name evidence="2" type="ORF">C0Z16_23005</name>
    <name evidence="1" type="ORF">LMG27174_04268</name>
</gene>
<protein>
    <recommendedName>
        <fullName evidence="5">ATPase</fullName>
    </recommendedName>
</protein>
<organism evidence="1 4">
    <name type="scientific">Paraburkholderia rhynchosiae</name>
    <dbReference type="NCBI Taxonomy" id="487049"/>
    <lineage>
        <taxon>Bacteria</taxon>
        <taxon>Pseudomonadati</taxon>
        <taxon>Pseudomonadota</taxon>
        <taxon>Betaproteobacteria</taxon>
        <taxon>Burkholderiales</taxon>
        <taxon>Burkholderiaceae</taxon>
        <taxon>Paraburkholderia</taxon>
    </lineage>
</organism>
<dbReference type="OrthoDB" id="7796826at2"/>
<name>A0A2N7WGW7_9BURK</name>
<dbReference type="EMBL" id="CADIJZ010000016">
    <property type="protein sequence ID" value="CAB3711550.1"/>
    <property type="molecule type" value="Genomic_DNA"/>
</dbReference>
<accession>A0A2N7WGW7</accession>
<reference evidence="1 4" key="2">
    <citation type="submission" date="2020-04" db="EMBL/GenBank/DDBJ databases">
        <authorList>
            <person name="De Canck E."/>
        </authorList>
    </citation>
    <scope>NUCLEOTIDE SEQUENCE [LARGE SCALE GENOMIC DNA]</scope>
    <source>
        <strain evidence="1 4">LMG 27174</strain>
    </source>
</reference>
<dbReference type="AlphaFoldDB" id="A0A2N7WGW7"/>
<reference evidence="2 3" key="1">
    <citation type="submission" date="2018-01" db="EMBL/GenBank/DDBJ databases">
        <title>Whole genome analyses suggest that Burkholderia sensu lato contains two further novel genera in the rhizoxinica-symbiotica group Mycetohabitans gen. nov., and Trinickia gen. nov.: implications for the evolution of diazotrophy and nodulation in the Burkholderiaceae.</title>
        <authorList>
            <person name="Estrada-de los Santos P."/>
            <person name="Palmer M."/>
            <person name="Chavez-Ramirez B."/>
            <person name="Beukes C."/>
            <person name="Steenkamp E.T."/>
            <person name="Hirsch A.M."/>
            <person name="Manyaka P."/>
            <person name="Maluk M."/>
            <person name="Lafos M."/>
            <person name="Crook M."/>
            <person name="Gross E."/>
            <person name="Simon M.F."/>
            <person name="Bueno dos Reis Junior F."/>
            <person name="Poole P.S."/>
            <person name="Venter S.N."/>
            <person name="James E.K."/>
        </authorList>
    </citation>
    <scope>NUCLEOTIDE SEQUENCE [LARGE SCALE GENOMIC DNA]</scope>
    <source>
        <strain evidence="2 3">WSM 3937</strain>
    </source>
</reference>
<evidence type="ECO:0000313" key="1">
    <source>
        <dbReference type="EMBL" id="CAB3711550.1"/>
    </source>
</evidence>
<dbReference type="Proteomes" id="UP000494205">
    <property type="component" value="Unassembled WGS sequence"/>
</dbReference>
<dbReference type="RefSeq" id="WP_102634380.1">
    <property type="nucleotide sequence ID" value="NZ_CADIJZ010000016.1"/>
</dbReference>
<keyword evidence="3" id="KW-1185">Reference proteome</keyword>
<evidence type="ECO:0000313" key="4">
    <source>
        <dbReference type="Proteomes" id="UP000494205"/>
    </source>
</evidence>
<proteinExistence type="predicted"/>
<dbReference type="EMBL" id="PNXY01000017">
    <property type="protein sequence ID" value="PMS28716.1"/>
    <property type="molecule type" value="Genomic_DNA"/>
</dbReference>
<sequence length="696" mass="76099">MSEQKVAGQSCTNDQTGSVADAKAQQVPLYFFYPETAELFECPVESIEPVANEIALMSKLSEDLIEARQQLGAAHANWLDQQGNAALRPQLEASLKAAMQKEEAATQAVHKELTDTPAFNKDGVWELMPLKKFKSGNEAYVGQRLTYVRSSKVASHFRRYKLDSDKPQLKSFLKKDPSTGKYELDHDKMNDKINSALKKTKYHEWKTDPLGCDWTLQMTAAFNKNANFKSPDDPDAMSEFSGGAQMLRLFAGAGASAKVESTVKSFDDALHLRGEIAVSAKGKGEIGAVLADGNLQAKFFLPSKAGLQLWIPAPTQEASGAYSWTHTPDTDLGFFRLAATLKAGASCGASLLAEGGIEFKLGRDGKTQQVRGTRAKRDLAQMKTAKVDVTKVEDKTDAGGDLKAFVGVEAEASIEGAFQWRRPEEKRDKWTAFASIKPGASAQAGAGAQAAFHITYDGKFRILMKAGLCAGVGLKGDIEAVVDVVYMGEFVWWAKTQVAYAGDRNLKYFADTAFKTFCAMCTLAIVTGREIGNYVGQQERELMSALQEFVRTKPRQFIEAIHNANDALLNSLAEVKGYLVYALKAIGDEFEELRLEAASAISRIIAAAQVKNEVKNVYQSTSPDFSRQGDAQFARAEIGRFIGMDQLAMLESQPRDAPAPGFRFAFNDTPRYAMQEGTNVAWLDPTRTAGTDTQTA</sequence>
<evidence type="ECO:0000313" key="2">
    <source>
        <dbReference type="EMBL" id="PMS28716.1"/>
    </source>
</evidence>